<evidence type="ECO:0000256" key="2">
    <source>
        <dbReference type="ARBA" id="ARBA00022692"/>
    </source>
</evidence>
<dbReference type="GO" id="GO:0005886">
    <property type="term" value="C:plasma membrane"/>
    <property type="evidence" value="ECO:0007669"/>
    <property type="project" value="InterPro"/>
</dbReference>
<keyword evidence="7" id="KW-1185">Reference proteome</keyword>
<feature type="transmembrane region" description="Helical" evidence="5">
    <location>
        <begin position="103"/>
        <end position="119"/>
    </location>
</feature>
<comment type="caution">
    <text evidence="6">The sequence shown here is derived from an EMBL/GenBank/DDBJ whole genome shotgun (WGS) entry which is preliminary data.</text>
</comment>
<evidence type="ECO:0000256" key="1">
    <source>
        <dbReference type="ARBA" id="ARBA00004141"/>
    </source>
</evidence>
<dbReference type="GO" id="GO:0022857">
    <property type="term" value="F:transmembrane transporter activity"/>
    <property type="evidence" value="ECO:0007669"/>
    <property type="project" value="InterPro"/>
</dbReference>
<evidence type="ECO:0008006" key="8">
    <source>
        <dbReference type="Google" id="ProtNLM"/>
    </source>
</evidence>
<keyword evidence="4 5" id="KW-0472">Membrane</keyword>
<feature type="transmembrane region" description="Helical" evidence="5">
    <location>
        <begin position="394"/>
        <end position="413"/>
    </location>
</feature>
<evidence type="ECO:0000256" key="3">
    <source>
        <dbReference type="ARBA" id="ARBA00022989"/>
    </source>
</evidence>
<dbReference type="RefSeq" id="WP_213369529.1">
    <property type="nucleotide sequence ID" value="NZ_BSFJ01000008.1"/>
</dbReference>
<feature type="transmembrane region" description="Helical" evidence="5">
    <location>
        <begin position="79"/>
        <end position="97"/>
    </location>
</feature>
<comment type="subcellular location">
    <subcellularLocation>
        <location evidence="1">Membrane</location>
        <topology evidence="1">Multi-pass membrane protein</topology>
    </subcellularLocation>
</comment>
<keyword evidence="2 5" id="KW-0812">Transmembrane</keyword>
<keyword evidence="3 5" id="KW-1133">Transmembrane helix</keyword>
<reference evidence="6" key="1">
    <citation type="journal article" date="2014" name="Int. J. Syst. Evol. Microbiol.">
        <title>Complete genome sequence of Corynebacterium casei LMG S-19264T (=DSM 44701T), isolated from a smear-ripened cheese.</title>
        <authorList>
            <consortium name="US DOE Joint Genome Institute (JGI-PGF)"/>
            <person name="Walter F."/>
            <person name="Albersmeier A."/>
            <person name="Kalinowski J."/>
            <person name="Ruckert C."/>
        </authorList>
    </citation>
    <scope>NUCLEOTIDE SEQUENCE</scope>
    <source>
        <strain evidence="6">VKM B-2484</strain>
    </source>
</reference>
<dbReference type="AlphaFoldDB" id="A0A9W6J823"/>
<feature type="transmembrane region" description="Helical" evidence="5">
    <location>
        <begin position="124"/>
        <end position="141"/>
    </location>
</feature>
<proteinExistence type="predicted"/>
<feature type="transmembrane region" description="Helical" evidence="5">
    <location>
        <begin position="442"/>
        <end position="464"/>
    </location>
</feature>
<feature type="transmembrane region" description="Helical" evidence="5">
    <location>
        <begin position="470"/>
        <end position="487"/>
    </location>
</feature>
<gene>
    <name evidence="6" type="ORF">GCM10017643_21830</name>
</gene>
<feature type="transmembrane region" description="Helical" evidence="5">
    <location>
        <begin position="521"/>
        <end position="543"/>
    </location>
</feature>
<dbReference type="Proteomes" id="UP001143370">
    <property type="component" value="Unassembled WGS sequence"/>
</dbReference>
<name>A0A9W6J823_9HYPH</name>
<evidence type="ECO:0000313" key="7">
    <source>
        <dbReference type="Proteomes" id="UP001143370"/>
    </source>
</evidence>
<reference evidence="6" key="2">
    <citation type="submission" date="2023-01" db="EMBL/GenBank/DDBJ databases">
        <authorList>
            <person name="Sun Q."/>
            <person name="Evtushenko L."/>
        </authorList>
    </citation>
    <scope>NUCLEOTIDE SEQUENCE</scope>
    <source>
        <strain evidence="6">VKM B-2484</strain>
    </source>
</reference>
<dbReference type="Pfam" id="PF04632">
    <property type="entry name" value="FUSC"/>
    <property type="match status" value="1"/>
</dbReference>
<evidence type="ECO:0000256" key="5">
    <source>
        <dbReference type="SAM" id="Phobius"/>
    </source>
</evidence>
<feature type="transmembrane region" description="Helical" evidence="5">
    <location>
        <begin position="494"/>
        <end position="515"/>
    </location>
</feature>
<dbReference type="EMBL" id="BSFJ01000008">
    <property type="protein sequence ID" value="GLK72067.1"/>
    <property type="molecule type" value="Genomic_DNA"/>
</dbReference>
<feature type="transmembrane region" description="Helical" evidence="5">
    <location>
        <begin position="30"/>
        <end position="48"/>
    </location>
</feature>
<accession>A0A9W6J823</accession>
<dbReference type="PANTHER" id="PTHR31086">
    <property type="entry name" value="ALUMINUM-ACTIVATED MALATE TRANSPORTER 10"/>
    <property type="match status" value="1"/>
</dbReference>
<evidence type="ECO:0000313" key="6">
    <source>
        <dbReference type="EMBL" id="GLK72067.1"/>
    </source>
</evidence>
<evidence type="ECO:0000256" key="4">
    <source>
        <dbReference type="ARBA" id="ARBA00023136"/>
    </source>
</evidence>
<sequence length="721" mass="76085">MRTAAISPPGLWKRVRQAAPVDLGWRNAVFALRTAVAAVAALAAAYGLELQDPQWAVLTVYLLAQPTAGAAVAKGAFRILGTVSGALAGLVILGLWSQAPVPLVGSIALWLALCFALGAQRRNYAAYGFLLAGYTALLVGLEGAFAPTEAWHIAVDRTSEIVIGIVSITAVSVLVFPVYAGDVLRGQLARLFGELAHYGAMALQPRTPFATFVGLRRAMVEAVVKFDALRSYTVFEAPEMRASDAGLRRMTREFLRVLAVARGLHVRLGDFEVEGAGPVADRLRPTMAAVAALLERLAADPSVFRDTRRVRSQLLAARVDLNAASADLEAMVGRVPFVPLADGVLILRRAGDLLHGLSMVMVSEAASVRTGGPVRKIGARKSPPPSPVVGREGLLAGLRAGMALILMCGFWAATEWTDGFNAASGLAVILFFAMNQDRPGPLGFTFLLWTAIGIGAAYLAMVFVLPRIEGFGALALFLILALIPAGLMAGTPQLAWPGIAFGGFFAAEIGTGNVFQPDETAFFNAALSMLFGMGLCLVWLNLMPVNSLASRGRIWADTLGLGLPQAARGARHERVILGEVVSRLAELLPRLALDRPGEEDFLRGTLGAASTALELGRLRRLLAAPGLAEGTRAIVAGFLGRFADTLERFPQAGRGLPACVAEAEAAAREADAALAALGLPLALPPASPEAALNLRAGASLRFIVDRFDIDRAFLLRAFGEA</sequence>
<feature type="transmembrane region" description="Helical" evidence="5">
    <location>
        <begin position="161"/>
        <end position="180"/>
    </location>
</feature>
<protein>
    <recommendedName>
        <fullName evidence="8">Membrane protein YccC</fullName>
    </recommendedName>
</protein>
<dbReference type="InterPro" id="IPR006726">
    <property type="entry name" value="PHBA_efflux_AaeB/fusaric-R"/>
</dbReference>
<organism evidence="6 7">
    <name type="scientific">Ancylobacter dichloromethanicus</name>
    <dbReference type="NCBI Taxonomy" id="518825"/>
    <lineage>
        <taxon>Bacteria</taxon>
        <taxon>Pseudomonadati</taxon>
        <taxon>Pseudomonadota</taxon>
        <taxon>Alphaproteobacteria</taxon>
        <taxon>Hyphomicrobiales</taxon>
        <taxon>Xanthobacteraceae</taxon>
        <taxon>Ancylobacter</taxon>
    </lineage>
</organism>
<feature type="transmembrane region" description="Helical" evidence="5">
    <location>
        <begin position="54"/>
        <end position="72"/>
    </location>
</feature>